<proteinExistence type="predicted"/>
<dbReference type="PANTHER" id="PTHR11538:SF40">
    <property type="entry name" value="PHENYLALANINE--TRNA LIGASE ALPHA SUBUNIT"/>
    <property type="match status" value="1"/>
</dbReference>
<dbReference type="EMBL" id="BRYB01006423">
    <property type="protein sequence ID" value="GMI57234.1"/>
    <property type="molecule type" value="Genomic_DNA"/>
</dbReference>
<gene>
    <name evidence="8" type="ORF">TeGR_g3818</name>
</gene>
<keyword evidence="6" id="KW-0030">Aminoacyl-tRNA synthetase</keyword>
<protein>
    <recommendedName>
        <fullName evidence="1">phenylalanine--tRNA ligase</fullName>
        <ecNumber evidence="1">6.1.1.20</ecNumber>
    </recommendedName>
</protein>
<dbReference type="Gene3D" id="3.30.1370.240">
    <property type="match status" value="1"/>
</dbReference>
<dbReference type="Pfam" id="PF01409">
    <property type="entry name" value="tRNA-synt_2d"/>
    <property type="match status" value="2"/>
</dbReference>
<organism evidence="8 9">
    <name type="scientific">Tetraparma gracilis</name>
    <dbReference type="NCBI Taxonomy" id="2962635"/>
    <lineage>
        <taxon>Eukaryota</taxon>
        <taxon>Sar</taxon>
        <taxon>Stramenopiles</taxon>
        <taxon>Ochrophyta</taxon>
        <taxon>Bolidophyceae</taxon>
        <taxon>Parmales</taxon>
        <taxon>Triparmaceae</taxon>
        <taxon>Tetraparma</taxon>
    </lineage>
</organism>
<dbReference type="CDD" id="cd00496">
    <property type="entry name" value="PheRS_alpha_core"/>
    <property type="match status" value="1"/>
</dbReference>
<dbReference type="Proteomes" id="UP001165060">
    <property type="component" value="Unassembled WGS sequence"/>
</dbReference>
<evidence type="ECO:0000256" key="2">
    <source>
        <dbReference type="ARBA" id="ARBA00022598"/>
    </source>
</evidence>
<dbReference type="InterPro" id="IPR006195">
    <property type="entry name" value="aa-tRNA-synth_II"/>
</dbReference>
<comment type="caution">
    <text evidence="8">The sequence shown here is derived from an EMBL/GenBank/DDBJ whole genome shotgun (WGS) entry which is preliminary data.</text>
</comment>
<keyword evidence="2" id="KW-0436">Ligase</keyword>
<evidence type="ECO:0000256" key="4">
    <source>
        <dbReference type="ARBA" id="ARBA00022840"/>
    </source>
</evidence>
<evidence type="ECO:0000256" key="3">
    <source>
        <dbReference type="ARBA" id="ARBA00022741"/>
    </source>
</evidence>
<accession>A0ABQ6NCJ2</accession>
<dbReference type="PROSITE" id="PS50862">
    <property type="entry name" value="AA_TRNA_LIGASE_II"/>
    <property type="match status" value="1"/>
</dbReference>
<dbReference type="InterPro" id="IPR002319">
    <property type="entry name" value="Phenylalanyl-tRNA_Synthase"/>
</dbReference>
<keyword evidence="3" id="KW-0547">Nucleotide-binding</keyword>
<dbReference type="Pfam" id="PF18553">
    <property type="entry name" value="PheRS_DBD3"/>
    <property type="match status" value="1"/>
</dbReference>
<evidence type="ECO:0000313" key="8">
    <source>
        <dbReference type="EMBL" id="GMI57234.1"/>
    </source>
</evidence>
<keyword evidence="9" id="KW-1185">Reference proteome</keyword>
<dbReference type="Gene3D" id="3.30.930.10">
    <property type="entry name" value="Bira Bifunctional Protein, Domain 2"/>
    <property type="match status" value="2"/>
</dbReference>
<dbReference type="EC" id="6.1.1.20" evidence="1"/>
<dbReference type="InterPro" id="IPR045864">
    <property type="entry name" value="aa-tRNA-synth_II/BPL/LPL"/>
</dbReference>
<evidence type="ECO:0000313" key="9">
    <source>
        <dbReference type="Proteomes" id="UP001165060"/>
    </source>
</evidence>
<evidence type="ECO:0000256" key="1">
    <source>
        <dbReference type="ARBA" id="ARBA00012814"/>
    </source>
</evidence>
<evidence type="ECO:0000259" key="7">
    <source>
        <dbReference type="PROSITE" id="PS50862"/>
    </source>
</evidence>
<dbReference type="PANTHER" id="PTHR11538">
    <property type="entry name" value="PHENYLALANYL-TRNA SYNTHETASE"/>
    <property type="match status" value="1"/>
</dbReference>
<name>A0ABQ6NCJ2_9STRA</name>
<dbReference type="SUPFAM" id="SSF55681">
    <property type="entry name" value="Class II aaRS and biotin synthetases"/>
    <property type="match status" value="1"/>
</dbReference>
<reference evidence="8 9" key="1">
    <citation type="journal article" date="2023" name="Commun. Biol.">
        <title>Genome analysis of Parmales, the sister group of diatoms, reveals the evolutionary specialization of diatoms from phago-mixotrophs to photoautotrophs.</title>
        <authorList>
            <person name="Ban H."/>
            <person name="Sato S."/>
            <person name="Yoshikawa S."/>
            <person name="Yamada K."/>
            <person name="Nakamura Y."/>
            <person name="Ichinomiya M."/>
            <person name="Sato N."/>
            <person name="Blanc-Mathieu R."/>
            <person name="Endo H."/>
            <person name="Kuwata A."/>
            <person name="Ogata H."/>
        </authorList>
    </citation>
    <scope>NUCLEOTIDE SEQUENCE [LARGE SCALE GENOMIC DNA]</scope>
</reference>
<dbReference type="Gene3D" id="1.10.10.2320">
    <property type="match status" value="1"/>
</dbReference>
<dbReference type="InterPro" id="IPR040725">
    <property type="entry name" value="PheRS_DBD3"/>
</dbReference>
<keyword evidence="5" id="KW-0648">Protein biosynthesis</keyword>
<evidence type="ECO:0000256" key="5">
    <source>
        <dbReference type="ARBA" id="ARBA00022917"/>
    </source>
</evidence>
<feature type="domain" description="Aminoacyl-transfer RNA synthetases class-II family profile" evidence="7">
    <location>
        <begin position="237"/>
        <end position="448"/>
    </location>
</feature>
<dbReference type="Gene3D" id="1.10.10.2330">
    <property type="match status" value="1"/>
</dbReference>
<evidence type="ECO:0000256" key="6">
    <source>
        <dbReference type="ARBA" id="ARBA00023146"/>
    </source>
</evidence>
<sequence>MESIESAVLSSLSASPSSSLNTWSFFSSLPTEWGVTHEQVVGVASSLAADGMVVKTAEKVSYFVLTAEGTSVLQRGSQECLTFAAVAAAGDAGISRADLEKAAGKEVAKVGVGNCMKNRWIAKDGDVLRACVDAPPEDAVQQQLRMLASVPEDQNGGALPAKDAAALKKRKLLKGVDRTAYVVARGPEYAEERRRKAADLTKEMLDSGAWEDTAFKDYNFATVGERVGGGYLHPLLKVRAEFRKILQCMGFEEMPTNKWVESSFWNFDTLFQPQSHPARDAHDTFFIKDPKETVSVPPEYYERVVKMHEEGGAGSIGYRYVFKPEDARKVEGLVADYDLSLGDLIGTIETFFHRIGITQLRFKPAFNPYTEPSMEIFGYHPGLKKWTEIGNSGMFRPEMLAPMGLPENVRVIAWGLSLERPTMIKYGVKNIRDLFGHKVEMGRTKMAPVARFY</sequence>
<keyword evidence="4" id="KW-0067">ATP-binding</keyword>